<dbReference type="Proteomes" id="UP000314294">
    <property type="component" value="Unassembled WGS sequence"/>
</dbReference>
<dbReference type="EMBL" id="SRLO01017424">
    <property type="protein sequence ID" value="TNN23765.1"/>
    <property type="molecule type" value="Genomic_DNA"/>
</dbReference>
<protein>
    <submittedName>
        <fullName evidence="2">Uncharacterized protein</fullName>
    </submittedName>
</protein>
<dbReference type="AlphaFoldDB" id="A0A4Z2E4M3"/>
<comment type="caution">
    <text evidence="2">The sequence shown here is derived from an EMBL/GenBank/DDBJ whole genome shotgun (WGS) entry which is preliminary data.</text>
</comment>
<name>A0A4Z2E4M3_9TELE</name>
<gene>
    <name evidence="2" type="ORF">EYF80_066113</name>
</gene>
<reference evidence="2 3" key="1">
    <citation type="submission" date="2019-03" db="EMBL/GenBank/DDBJ databases">
        <title>First draft genome of Liparis tanakae, snailfish: a comprehensive survey of snailfish specific genes.</title>
        <authorList>
            <person name="Kim W."/>
            <person name="Song I."/>
            <person name="Jeong J.-H."/>
            <person name="Kim D."/>
            <person name="Kim S."/>
            <person name="Ryu S."/>
            <person name="Song J.Y."/>
            <person name="Lee S.K."/>
        </authorList>
    </citation>
    <scope>NUCLEOTIDE SEQUENCE [LARGE SCALE GENOMIC DNA]</scope>
    <source>
        <tissue evidence="2">Muscle</tissue>
    </source>
</reference>
<organism evidence="2 3">
    <name type="scientific">Liparis tanakae</name>
    <name type="common">Tanaka's snailfish</name>
    <dbReference type="NCBI Taxonomy" id="230148"/>
    <lineage>
        <taxon>Eukaryota</taxon>
        <taxon>Metazoa</taxon>
        <taxon>Chordata</taxon>
        <taxon>Craniata</taxon>
        <taxon>Vertebrata</taxon>
        <taxon>Euteleostomi</taxon>
        <taxon>Actinopterygii</taxon>
        <taxon>Neopterygii</taxon>
        <taxon>Teleostei</taxon>
        <taxon>Neoteleostei</taxon>
        <taxon>Acanthomorphata</taxon>
        <taxon>Eupercaria</taxon>
        <taxon>Perciformes</taxon>
        <taxon>Cottioidei</taxon>
        <taxon>Cottales</taxon>
        <taxon>Liparidae</taxon>
        <taxon>Liparis</taxon>
    </lineage>
</organism>
<feature type="region of interest" description="Disordered" evidence="1">
    <location>
        <begin position="49"/>
        <end position="71"/>
    </location>
</feature>
<keyword evidence="3" id="KW-1185">Reference proteome</keyword>
<evidence type="ECO:0000256" key="1">
    <source>
        <dbReference type="SAM" id="MobiDB-lite"/>
    </source>
</evidence>
<accession>A0A4Z2E4M3</accession>
<evidence type="ECO:0000313" key="2">
    <source>
        <dbReference type="EMBL" id="TNN23765.1"/>
    </source>
</evidence>
<sequence length="71" mass="7732">MNNKEQSSETGSDLEKPYEWRPATAACGAPLLKFPDSPRHQIRWSDFITGESRLGPGGGTDAAKAETALQR</sequence>
<evidence type="ECO:0000313" key="3">
    <source>
        <dbReference type="Proteomes" id="UP000314294"/>
    </source>
</evidence>
<proteinExistence type="predicted"/>